<organism evidence="2 3">
    <name type="scientific">Adineta steineri</name>
    <dbReference type="NCBI Taxonomy" id="433720"/>
    <lineage>
        <taxon>Eukaryota</taxon>
        <taxon>Metazoa</taxon>
        <taxon>Spiralia</taxon>
        <taxon>Gnathifera</taxon>
        <taxon>Rotifera</taxon>
        <taxon>Eurotatoria</taxon>
        <taxon>Bdelloidea</taxon>
        <taxon>Adinetida</taxon>
        <taxon>Adinetidae</taxon>
        <taxon>Adineta</taxon>
    </lineage>
</organism>
<accession>A0A820GAX7</accession>
<comment type="caution">
    <text evidence="2">The sequence shown here is derived from an EMBL/GenBank/DDBJ whole genome shotgun (WGS) entry which is preliminary data.</text>
</comment>
<evidence type="ECO:0000256" key="1">
    <source>
        <dbReference type="SAM" id="MobiDB-lite"/>
    </source>
</evidence>
<gene>
    <name evidence="2" type="ORF">OKA104_LOCUS44953</name>
</gene>
<evidence type="ECO:0000313" key="2">
    <source>
        <dbReference type="EMBL" id="CAF4276578.1"/>
    </source>
</evidence>
<reference evidence="2" key="1">
    <citation type="submission" date="2021-02" db="EMBL/GenBank/DDBJ databases">
        <authorList>
            <person name="Nowell W R."/>
        </authorList>
    </citation>
    <scope>NUCLEOTIDE SEQUENCE</scope>
</reference>
<dbReference type="AlphaFoldDB" id="A0A820GAX7"/>
<feature type="region of interest" description="Disordered" evidence="1">
    <location>
        <begin position="42"/>
        <end position="63"/>
    </location>
</feature>
<protein>
    <submittedName>
        <fullName evidence="2">Uncharacterized protein</fullName>
    </submittedName>
</protein>
<proteinExistence type="predicted"/>
<name>A0A820GAX7_9BILA</name>
<evidence type="ECO:0000313" key="3">
    <source>
        <dbReference type="Proteomes" id="UP000663881"/>
    </source>
</evidence>
<sequence length="63" mass="7219">MVLKIQSKKKSTNNRQLGQYREETALKFVHYISDVGSNAIEESMNDQGFHDNTENGDEQLSDE</sequence>
<dbReference type="Proteomes" id="UP000663881">
    <property type="component" value="Unassembled WGS sequence"/>
</dbReference>
<dbReference type="EMBL" id="CAJOAY010014304">
    <property type="protein sequence ID" value="CAF4276578.1"/>
    <property type="molecule type" value="Genomic_DNA"/>
</dbReference>
<feature type="non-terminal residue" evidence="2">
    <location>
        <position position="63"/>
    </location>
</feature>
<feature type="compositionally biased region" description="Acidic residues" evidence="1">
    <location>
        <begin position="54"/>
        <end position="63"/>
    </location>
</feature>